<evidence type="ECO:0000313" key="1">
    <source>
        <dbReference type="EMBL" id="DAD35255.1"/>
    </source>
</evidence>
<gene>
    <name evidence="1" type="ORF">HUJ06_005895</name>
</gene>
<sequence length="201" mass="22288">MLWLNGSFPLCFPDGDLIAFNHNFDANVGIKIVRLDGSRRYRISSDGIAGITFNPKDMDDREDIPVEVKILTREETGNNAFPLCSPDGKFVVFRSGRSHNPSNVEAFSIYIPYPSEWNGTPTSLCGRGKGINRGRQGEDRSRMLQPGLLVAGITTNLGGVLAEPVSMPNQFQPYSDLYVVRLDESGLKRLMWNGYEDGTPT</sequence>
<organism evidence="1 2">
    <name type="scientific">Nelumbo nucifera</name>
    <name type="common">Sacred lotus</name>
    <dbReference type="NCBI Taxonomy" id="4432"/>
    <lineage>
        <taxon>Eukaryota</taxon>
        <taxon>Viridiplantae</taxon>
        <taxon>Streptophyta</taxon>
        <taxon>Embryophyta</taxon>
        <taxon>Tracheophyta</taxon>
        <taxon>Spermatophyta</taxon>
        <taxon>Magnoliopsida</taxon>
        <taxon>Proteales</taxon>
        <taxon>Nelumbonaceae</taxon>
        <taxon>Nelumbo</taxon>
    </lineage>
</organism>
<dbReference type="PANTHER" id="PTHR32161">
    <property type="entry name" value="DPP6 N-TERMINAL DOMAIN-LIKE PROTEIN"/>
    <property type="match status" value="1"/>
</dbReference>
<accession>A0A822YVW1</accession>
<dbReference type="InterPro" id="IPR011659">
    <property type="entry name" value="WD40"/>
</dbReference>
<dbReference type="PANTHER" id="PTHR32161:SF9">
    <property type="entry name" value="TOLB PROTEIN-LIKE PROTEIN"/>
    <property type="match status" value="1"/>
</dbReference>
<dbReference type="EMBL" id="DUZY01000004">
    <property type="protein sequence ID" value="DAD35255.1"/>
    <property type="molecule type" value="Genomic_DNA"/>
</dbReference>
<dbReference type="AlphaFoldDB" id="A0A822YVW1"/>
<keyword evidence="2" id="KW-1185">Reference proteome</keyword>
<comment type="caution">
    <text evidence="1">The sequence shown here is derived from an EMBL/GenBank/DDBJ whole genome shotgun (WGS) entry which is preliminary data.</text>
</comment>
<dbReference type="SUPFAM" id="SSF82171">
    <property type="entry name" value="DPP6 N-terminal domain-like"/>
    <property type="match status" value="1"/>
</dbReference>
<dbReference type="Proteomes" id="UP000607653">
    <property type="component" value="Unassembled WGS sequence"/>
</dbReference>
<evidence type="ECO:0000313" key="2">
    <source>
        <dbReference type="Proteomes" id="UP000607653"/>
    </source>
</evidence>
<protein>
    <recommendedName>
        <fullName evidence="3">Protein TolB-like</fullName>
    </recommendedName>
</protein>
<evidence type="ECO:0008006" key="3">
    <source>
        <dbReference type="Google" id="ProtNLM"/>
    </source>
</evidence>
<reference evidence="1 2" key="1">
    <citation type="journal article" date="2020" name="Mol. Biol. Evol.">
        <title>Distinct Expression and Methylation Patterns for Genes with Different Fates following a Single Whole-Genome Duplication in Flowering Plants.</title>
        <authorList>
            <person name="Shi T."/>
            <person name="Rahmani R.S."/>
            <person name="Gugger P.F."/>
            <person name="Wang M."/>
            <person name="Li H."/>
            <person name="Zhang Y."/>
            <person name="Li Z."/>
            <person name="Wang Q."/>
            <person name="Van de Peer Y."/>
            <person name="Marchal K."/>
            <person name="Chen J."/>
        </authorList>
    </citation>
    <scope>NUCLEOTIDE SEQUENCE [LARGE SCALE GENOMIC DNA]</scope>
    <source>
        <tissue evidence="1">Leaf</tissue>
    </source>
</reference>
<dbReference type="Pfam" id="PF07676">
    <property type="entry name" value="PD40"/>
    <property type="match status" value="1"/>
</dbReference>
<proteinExistence type="predicted"/>
<name>A0A822YVW1_NELNU</name>